<keyword evidence="8" id="KW-0406">Ion transport</keyword>
<dbReference type="Proteomes" id="UP000036847">
    <property type="component" value="Chromosome"/>
</dbReference>
<evidence type="ECO:0000313" key="14">
    <source>
        <dbReference type="EMBL" id="MCZ2686373.1"/>
    </source>
</evidence>
<evidence type="ECO:0000256" key="10">
    <source>
        <dbReference type="SAM" id="Phobius"/>
    </source>
</evidence>
<dbReference type="GO" id="GO:0015297">
    <property type="term" value="F:antiporter activity"/>
    <property type="evidence" value="ECO:0007669"/>
    <property type="project" value="UniProtKB-KW"/>
</dbReference>
<evidence type="ECO:0000256" key="2">
    <source>
        <dbReference type="ARBA" id="ARBA00022448"/>
    </source>
</evidence>
<dbReference type="EMBL" id="JAPUAC010000002">
    <property type="protein sequence ID" value="MCZ2653291.1"/>
    <property type="molecule type" value="Genomic_DNA"/>
</dbReference>
<dbReference type="Proteomes" id="UP000028294">
    <property type="component" value="Chromosome"/>
</dbReference>
<accession>A0A081UKJ9</accession>
<dbReference type="InterPro" id="IPR006037">
    <property type="entry name" value="RCK_C"/>
</dbReference>
<dbReference type="AlphaFoldDB" id="A0A081UKJ9"/>
<dbReference type="GeneID" id="99671536"/>
<evidence type="ECO:0000256" key="5">
    <source>
        <dbReference type="ARBA" id="ARBA00022538"/>
    </source>
</evidence>
<feature type="transmembrane region" description="Helical" evidence="10">
    <location>
        <begin position="124"/>
        <end position="146"/>
    </location>
</feature>
<feature type="transmembrane region" description="Helical" evidence="10">
    <location>
        <begin position="58"/>
        <end position="74"/>
    </location>
</feature>
<dbReference type="InterPro" id="IPR038770">
    <property type="entry name" value="Na+/solute_symporter_sf"/>
</dbReference>
<evidence type="ECO:0000256" key="3">
    <source>
        <dbReference type="ARBA" id="ARBA00022449"/>
    </source>
</evidence>
<protein>
    <submittedName>
        <fullName evidence="12">Potassium transporter</fullName>
    </submittedName>
    <submittedName>
        <fullName evidence="14">Potassium/proton antiporter</fullName>
    </submittedName>
</protein>
<dbReference type="Pfam" id="PF00999">
    <property type="entry name" value="Na_H_Exchanger"/>
    <property type="match status" value="1"/>
</dbReference>
<evidence type="ECO:0000313" key="17">
    <source>
        <dbReference type="EMBL" id="RHH06962.1"/>
    </source>
</evidence>
<dbReference type="Gene3D" id="3.30.70.1450">
    <property type="entry name" value="Regulator of K+ conductance, C-terminal domain"/>
    <property type="match status" value="1"/>
</dbReference>
<feature type="domain" description="RCK C-terminal" evidence="11">
    <location>
        <begin position="409"/>
        <end position="488"/>
    </location>
</feature>
<dbReference type="RefSeq" id="WP_005805674.1">
    <property type="nucleotide sequence ID" value="NZ_CABJEQ010000007.1"/>
</dbReference>
<keyword evidence="2" id="KW-0813">Transport</keyword>
<evidence type="ECO:0000256" key="9">
    <source>
        <dbReference type="ARBA" id="ARBA00023136"/>
    </source>
</evidence>
<dbReference type="EMBL" id="JAPTZU010000001">
    <property type="protein sequence ID" value="MCZ2686373.1"/>
    <property type="molecule type" value="Genomic_DNA"/>
</dbReference>
<keyword evidence="5" id="KW-0633">Potassium transport</keyword>
<reference evidence="12" key="2">
    <citation type="submission" date="2014-07" db="EMBL/GenBank/DDBJ databases">
        <title>Genetics and epidemiology of antimicrobial resistance in B. fragilis group.</title>
        <authorList>
            <person name="Sydenham T.V."/>
            <person name="Hasman H."/>
            <person name="Kemp M."/>
            <person name="Justesen U.S."/>
        </authorList>
    </citation>
    <scope>NUCLEOTIDE SEQUENCE [LARGE SCALE GENOMIC DNA]</scope>
    <source>
        <strain evidence="12">DCMOUH0018B</strain>
    </source>
</reference>
<dbReference type="SUPFAM" id="SSF116726">
    <property type="entry name" value="TrkA C-terminal domain-like"/>
    <property type="match status" value="1"/>
</dbReference>
<dbReference type="GO" id="GO:1902600">
    <property type="term" value="P:proton transmembrane transport"/>
    <property type="evidence" value="ECO:0007669"/>
    <property type="project" value="InterPro"/>
</dbReference>
<keyword evidence="5" id="KW-0630">Potassium</keyword>
<proteinExistence type="predicted"/>
<dbReference type="NCBIfam" id="NF003716">
    <property type="entry name" value="PRK05326.1-3"/>
    <property type="match status" value="1"/>
</dbReference>
<evidence type="ECO:0000313" key="16">
    <source>
        <dbReference type="EMBL" id="QCQ45966.1"/>
    </source>
</evidence>
<evidence type="ECO:0000256" key="4">
    <source>
        <dbReference type="ARBA" id="ARBA00022475"/>
    </source>
</evidence>
<evidence type="ECO:0000313" key="13">
    <source>
        <dbReference type="EMBL" id="MCZ2653291.1"/>
    </source>
</evidence>
<feature type="transmembrane region" description="Helical" evidence="10">
    <location>
        <begin position="6"/>
        <end position="22"/>
    </location>
</feature>
<evidence type="ECO:0000313" key="21">
    <source>
        <dbReference type="Proteomes" id="UP001079672"/>
    </source>
</evidence>
<dbReference type="Proteomes" id="UP001079672">
    <property type="component" value="Unassembled WGS sequence"/>
</dbReference>
<evidence type="ECO:0000256" key="1">
    <source>
        <dbReference type="ARBA" id="ARBA00004651"/>
    </source>
</evidence>
<evidence type="ECO:0000256" key="8">
    <source>
        <dbReference type="ARBA" id="ARBA00023065"/>
    </source>
</evidence>
<evidence type="ECO:0000313" key="18">
    <source>
        <dbReference type="Proteomes" id="UP000028294"/>
    </source>
</evidence>
<dbReference type="OrthoDB" id="9810759at2"/>
<dbReference type="Gene3D" id="1.20.1530.20">
    <property type="match status" value="1"/>
</dbReference>
<dbReference type="PANTHER" id="PTHR32507">
    <property type="entry name" value="NA(+)/H(+) ANTIPORTER 1"/>
    <property type="match status" value="1"/>
</dbReference>
<feature type="transmembrane region" description="Helical" evidence="10">
    <location>
        <begin position="374"/>
        <end position="397"/>
    </location>
</feature>
<dbReference type="InterPro" id="IPR006153">
    <property type="entry name" value="Cation/H_exchanger_TM"/>
</dbReference>
<dbReference type="NCBIfam" id="NF003715">
    <property type="entry name" value="PRK05326.1-2"/>
    <property type="match status" value="1"/>
</dbReference>
<gene>
    <name evidence="17" type="ORF">DW228_20105</name>
    <name evidence="16" type="ORF">EC80_014440</name>
    <name evidence="12" type="ORF">EE52_0212330</name>
    <name evidence="15" type="ORF">IA74_014805</name>
    <name evidence="13" type="ORF">O1422_03835</name>
    <name evidence="14" type="ORF">O1433_02520</name>
</gene>
<keyword evidence="4" id="KW-1003">Cell membrane</keyword>
<dbReference type="Proteomes" id="UP000266644">
    <property type="component" value="Unassembled WGS sequence"/>
</dbReference>
<reference evidence="14" key="5">
    <citation type="submission" date="2022-12" db="EMBL/GenBank/DDBJ databases">
        <title>Development of a Multilocus Sequence Typing Scheme for Bacteroides fragilis Based on Whole Genome Sequencing Data and Clinical Application.</title>
        <authorList>
            <person name="Nielsen F.D."/>
            <person name="Justesen U.S."/>
        </authorList>
    </citation>
    <scope>NUCLEOTIDE SEQUENCE</scope>
    <source>
        <strain evidence="14">BF_AM_ODE_DK_2015_4</strain>
        <strain evidence="13">BF_BC_ODE_DK_2015_2</strain>
    </source>
</reference>
<feature type="transmembrane region" description="Helical" evidence="10">
    <location>
        <begin position="190"/>
        <end position="216"/>
    </location>
</feature>
<sequence>MIFTAENILLIGSILLFVSIVVGKTGYRFGVPALLLFLLVGMFFGSDGLGLQFHNAKVAQFIGMVALSVILFSGGMDTKFKEIRPILSPGIVLSTVGVLLTALFTGLFIWYLSGMGWTNIHFPLITSLLLASTMSSTDSASVFAILRSQKMNLKHNLRPMLELESGSNDPMAYMLTIVLIQFIQSDGMGTGTIIGSFIIQFLVGAAAGYILGKLAILILNKINIDNQSLYPILLLSFVFFTFAITDLLRGNGYLAVYIAGMMVGNHKITFRKEIATFMDGLTWLFQIIMFLMLGLLVNPHEMLEVAVVALLIGVFMIVIGRPLSVFLCLLPFRKITLKSRLFVSWVGLRGAVPIIFATYPVVANVEGSNMIFNIVFFITIVSLIVQGTSVSFVARLLHLSTPLEKTGNEFGVELPEEIDTDLSDMTITSEILSEADTLKDMNLPKGTLVMIVKRGDEFLIPNGTLKLHVGDKLLLISEKNKKEMAESE</sequence>
<dbReference type="GO" id="GO:0008324">
    <property type="term" value="F:monoatomic cation transmembrane transporter activity"/>
    <property type="evidence" value="ECO:0007669"/>
    <property type="project" value="InterPro"/>
</dbReference>
<evidence type="ECO:0000313" key="20">
    <source>
        <dbReference type="Proteomes" id="UP000266644"/>
    </source>
</evidence>
<evidence type="ECO:0000313" key="15">
    <source>
        <dbReference type="EMBL" id="QCQ37276.1"/>
    </source>
</evidence>
<name>A0A081UKJ9_BACFG</name>
<reference evidence="12" key="1">
    <citation type="book" date="2014" name="THE 24TH EUROPEAN CONGRESS OF CLINICAL MICROBIOLOGY AND INFECTIOUS DISEASES" publisher="ECCMID 2014" city="Barcelona, Spain">
        <title>Identification of resistance genes in three multidrug-resistant Bacteroides fragilis isolates by whole genome sequencing.</title>
        <editorList>
            <person name="Unknown"/>
            <person name="A."/>
        </editorList>
        <authorList>
            <person name="Sydenham T.V."/>
            <person name="Hasman H."/>
            <person name="Wang M."/>
            <person name="Soki J."/>
            <person name="Nagy E."/>
            <person name="Justesen U.S."/>
        </authorList>
    </citation>
    <scope>NUCLEOTIDE SEQUENCE</scope>
    <source>
        <strain evidence="12">DCMOUH0018B</strain>
        <strain evidence="16">DCMSKEJBY0001B</strain>
    </source>
</reference>
<reference evidence="18 19" key="4">
    <citation type="submission" date="2019-03" db="EMBL/GenBank/DDBJ databases">
        <title>Complete genome assembly of MDR B. fragilis.</title>
        <authorList>
            <person name="Sydenham T.V."/>
            <person name="Hasman H."/>
            <person name="Justesen U.S."/>
        </authorList>
    </citation>
    <scope>NUCLEOTIDE SEQUENCE [LARGE SCALE GENOMIC DNA]</scope>
    <source>
        <strain evidence="15 18">DCMOUH0067B</strain>
        <strain evidence="16 19">DCMSKEJBY0001B</strain>
    </source>
</reference>
<dbReference type="EMBL" id="CP036546">
    <property type="protein sequence ID" value="QCQ45966.1"/>
    <property type="molecule type" value="Genomic_DNA"/>
</dbReference>
<dbReference type="InterPro" id="IPR036721">
    <property type="entry name" value="RCK_C_sf"/>
</dbReference>
<dbReference type="EMBL" id="QRJE01000038">
    <property type="protein sequence ID" value="RHH06962.1"/>
    <property type="molecule type" value="Genomic_DNA"/>
</dbReference>
<comment type="subcellular location">
    <subcellularLocation>
        <location evidence="1">Cell membrane</location>
        <topology evidence="1">Multi-pass membrane protein</topology>
    </subcellularLocation>
</comment>
<evidence type="ECO:0000313" key="19">
    <source>
        <dbReference type="Proteomes" id="UP000036847"/>
    </source>
</evidence>
<keyword evidence="3" id="KW-0050">Antiport</keyword>
<feature type="transmembrane region" description="Helical" evidence="10">
    <location>
        <begin position="305"/>
        <end position="330"/>
    </location>
</feature>
<dbReference type="GO" id="GO:0006813">
    <property type="term" value="P:potassium ion transport"/>
    <property type="evidence" value="ECO:0007669"/>
    <property type="project" value="UniProtKB-KW"/>
</dbReference>
<dbReference type="GO" id="GO:0005886">
    <property type="term" value="C:plasma membrane"/>
    <property type="evidence" value="ECO:0007669"/>
    <property type="project" value="UniProtKB-SubCell"/>
</dbReference>
<evidence type="ECO:0000313" key="12">
    <source>
        <dbReference type="EMBL" id="KFX74453.1"/>
    </source>
</evidence>
<dbReference type="PROSITE" id="PS51202">
    <property type="entry name" value="RCK_C"/>
    <property type="match status" value="1"/>
</dbReference>
<evidence type="ECO:0000256" key="7">
    <source>
        <dbReference type="ARBA" id="ARBA00022989"/>
    </source>
</evidence>
<dbReference type="Proteomes" id="UP001075704">
    <property type="component" value="Unassembled WGS sequence"/>
</dbReference>
<evidence type="ECO:0000259" key="11">
    <source>
        <dbReference type="PROSITE" id="PS51202"/>
    </source>
</evidence>
<feature type="transmembrane region" description="Helical" evidence="10">
    <location>
        <begin position="86"/>
        <end position="112"/>
    </location>
</feature>
<feature type="transmembrane region" description="Helical" evidence="10">
    <location>
        <begin position="280"/>
        <end position="299"/>
    </location>
</feature>
<dbReference type="PANTHER" id="PTHR32507:SF7">
    <property type="entry name" value="K(+)_H(+) ANTIPORTER NHAP2"/>
    <property type="match status" value="1"/>
</dbReference>
<feature type="transmembrane region" description="Helical" evidence="10">
    <location>
        <begin position="228"/>
        <end position="245"/>
    </location>
</feature>
<feature type="transmembrane region" description="Helical" evidence="10">
    <location>
        <begin position="342"/>
        <end position="362"/>
    </location>
</feature>
<dbReference type="Pfam" id="PF02080">
    <property type="entry name" value="TrkA_C"/>
    <property type="match status" value="1"/>
</dbReference>
<reference evidence="17 20" key="3">
    <citation type="submission" date="2018-08" db="EMBL/GenBank/DDBJ databases">
        <title>A genome reference for cultivated species of the human gut microbiota.</title>
        <authorList>
            <person name="Zou Y."/>
            <person name="Xue W."/>
            <person name="Luo G."/>
        </authorList>
    </citation>
    <scope>NUCLEOTIDE SEQUENCE [LARGE SCALE GENOMIC DNA]</scope>
    <source>
        <strain evidence="17 20">AM18-6</strain>
    </source>
</reference>
<keyword evidence="9 10" id="KW-0472">Membrane</keyword>
<feature type="transmembrane region" description="Helical" evidence="10">
    <location>
        <begin position="29"/>
        <end position="46"/>
    </location>
</feature>
<organism evidence="14 21">
    <name type="scientific">Bacteroides fragilis</name>
    <dbReference type="NCBI Taxonomy" id="817"/>
    <lineage>
        <taxon>Bacteria</taxon>
        <taxon>Pseudomonadati</taxon>
        <taxon>Bacteroidota</taxon>
        <taxon>Bacteroidia</taxon>
        <taxon>Bacteroidales</taxon>
        <taxon>Bacteroidaceae</taxon>
        <taxon>Bacteroides</taxon>
    </lineage>
</organism>
<keyword evidence="7 10" id="KW-1133">Transmembrane helix</keyword>
<keyword evidence="6 10" id="KW-0812">Transmembrane</keyword>
<dbReference type="EMBL" id="CP036553">
    <property type="protein sequence ID" value="QCQ37276.1"/>
    <property type="molecule type" value="Genomic_DNA"/>
</dbReference>
<dbReference type="PATRIC" id="fig|817.51.peg.1699"/>
<evidence type="ECO:0000256" key="6">
    <source>
        <dbReference type="ARBA" id="ARBA00022692"/>
    </source>
</evidence>
<dbReference type="EMBL" id="JMZZ02000148">
    <property type="protein sequence ID" value="KFX74453.1"/>
    <property type="molecule type" value="Genomic_DNA"/>
</dbReference>